<evidence type="ECO:0000256" key="4">
    <source>
        <dbReference type="ARBA" id="ARBA00014097"/>
    </source>
</evidence>
<dbReference type="PANTHER" id="PTHR13391">
    <property type="entry name" value="MITOCHONDRIAL DISTRIBUTION REGULATOR MISATO"/>
    <property type="match status" value="1"/>
</dbReference>
<evidence type="ECO:0000256" key="2">
    <source>
        <dbReference type="ARBA" id="ARBA00004173"/>
    </source>
</evidence>
<dbReference type="Pfam" id="PF14881">
    <property type="entry name" value="Tubulin_3"/>
    <property type="match status" value="1"/>
</dbReference>
<organism evidence="9 10">
    <name type="scientific">Penicillium canariense</name>
    <dbReference type="NCBI Taxonomy" id="189055"/>
    <lineage>
        <taxon>Eukaryota</taxon>
        <taxon>Fungi</taxon>
        <taxon>Dikarya</taxon>
        <taxon>Ascomycota</taxon>
        <taxon>Pezizomycotina</taxon>
        <taxon>Eurotiomycetes</taxon>
        <taxon>Eurotiomycetidae</taxon>
        <taxon>Eurotiales</taxon>
        <taxon>Aspergillaceae</taxon>
        <taxon>Penicillium</taxon>
    </lineage>
</organism>
<dbReference type="Pfam" id="PF10644">
    <property type="entry name" value="Misat_Tub_SegII"/>
    <property type="match status" value="1"/>
</dbReference>
<comment type="subcellular location">
    <subcellularLocation>
        <location evidence="2">Mitochondrion</location>
    </subcellularLocation>
</comment>
<dbReference type="GO" id="GO:0005739">
    <property type="term" value="C:mitochondrion"/>
    <property type="evidence" value="ECO:0007669"/>
    <property type="project" value="UniProtKB-SubCell"/>
</dbReference>
<dbReference type="Proteomes" id="UP001149163">
    <property type="component" value="Unassembled WGS sequence"/>
</dbReference>
<evidence type="ECO:0000259" key="7">
    <source>
        <dbReference type="Pfam" id="PF10644"/>
    </source>
</evidence>
<evidence type="ECO:0000259" key="8">
    <source>
        <dbReference type="Pfam" id="PF14881"/>
    </source>
</evidence>
<keyword evidence="10" id="KW-1185">Reference proteome</keyword>
<reference evidence="9" key="1">
    <citation type="submission" date="2022-11" db="EMBL/GenBank/DDBJ databases">
        <authorList>
            <person name="Petersen C."/>
        </authorList>
    </citation>
    <scope>NUCLEOTIDE SEQUENCE</scope>
    <source>
        <strain evidence="9">IBT 26290</strain>
    </source>
</reference>
<feature type="domain" description="Misato Segment II tubulin-like" evidence="7">
    <location>
        <begin position="2"/>
        <end position="115"/>
    </location>
</feature>
<comment type="caution">
    <text evidence="9">The sequence shown here is derived from an EMBL/GenBank/DDBJ whole genome shotgun (WGS) entry which is preliminary data.</text>
</comment>
<feature type="domain" description="DML1/Misato tubulin" evidence="8">
    <location>
        <begin position="119"/>
        <end position="303"/>
    </location>
</feature>
<gene>
    <name evidence="9" type="ORF">N7482_006205</name>
</gene>
<dbReference type="SUPFAM" id="SSF52490">
    <property type="entry name" value="Tubulin nucleotide-binding domain-like"/>
    <property type="match status" value="1"/>
</dbReference>
<keyword evidence="6" id="KW-0496">Mitochondrion</keyword>
<dbReference type="EMBL" id="JAPQKN010000003">
    <property type="protein sequence ID" value="KAJ5167424.1"/>
    <property type="molecule type" value="Genomic_DNA"/>
</dbReference>
<dbReference type="RefSeq" id="XP_056543885.1">
    <property type="nucleotide sequence ID" value="XM_056688330.1"/>
</dbReference>
<dbReference type="InterPro" id="IPR049942">
    <property type="entry name" value="DML1/Misato"/>
</dbReference>
<dbReference type="InterPro" id="IPR029209">
    <property type="entry name" value="DML1/Misato_tubulin"/>
</dbReference>
<sequence length="514" mass="58413">MHEIVTLQLGQRANYLATHFWNLQESYFTYREGEESLVDHDVHFRPGVGADGSETYTPRTVIYDLKGGFGTLRKHNALYELTEDSTAGQGLWDGQEIIQKQAPIQQSDYQKSLDQGTTAPHLTSETVRYWSDYNRVFYHPRSIVQLNEYELNSQVMPFEDWNVGEDLFNDLDKEHDLLDRDVRPFAEECDQLRALQLFSGSDDAWGGFAARYIDRLRDEYGKKSIWFWAIEDGTRVQRHRQLKRDTNKAKSLYSISPQSSLYVPLIDIPQKLPSYLSVDRRSEWQTSSLLSAAMETVTLPSRLRPYHDFEASLAGDDGRHNIFELQSTINPEDNAEKALSSDEEGSSKLQTKFDIDFTYDGENTKTATIFNQVQVMRGCEPKPSAQSPKGDIGHLRKLRLYHSEPKLQRYAAPLTETVSMTTDIRTPCLSYHSPLRLPILDSFPHGMYPASPSGVSVLTALTASTRTADRIKAIEGTAARMLSVDEREAMVNGLGEIRECYETGWSSGSEDDDD</sequence>
<protein>
    <recommendedName>
        <fullName evidence="4">Protein DML1</fullName>
    </recommendedName>
    <alternativeName>
        <fullName evidence="5">Protein dml1</fullName>
    </alternativeName>
</protein>
<comment type="function">
    <text evidence="1">Involved in the partitioning of the mitochondrial organelle and mitochondrial DNA (mtDNA) inheritance.</text>
</comment>
<evidence type="ECO:0000313" key="9">
    <source>
        <dbReference type="EMBL" id="KAJ5167424.1"/>
    </source>
</evidence>
<evidence type="ECO:0000256" key="6">
    <source>
        <dbReference type="ARBA" id="ARBA00023128"/>
    </source>
</evidence>
<accession>A0A9W9LN07</accession>
<dbReference type="CDD" id="cd06060">
    <property type="entry name" value="misato"/>
    <property type="match status" value="1"/>
</dbReference>
<dbReference type="PANTHER" id="PTHR13391:SF0">
    <property type="entry name" value="PROTEIN MISATO HOMOLOG 1"/>
    <property type="match status" value="1"/>
</dbReference>
<dbReference type="GO" id="GO:0007005">
    <property type="term" value="P:mitochondrion organization"/>
    <property type="evidence" value="ECO:0007669"/>
    <property type="project" value="InterPro"/>
</dbReference>
<evidence type="ECO:0000256" key="3">
    <source>
        <dbReference type="ARBA" id="ARBA00008507"/>
    </source>
</evidence>
<evidence type="ECO:0000256" key="1">
    <source>
        <dbReference type="ARBA" id="ARBA00003757"/>
    </source>
</evidence>
<dbReference type="InterPro" id="IPR019605">
    <property type="entry name" value="Misato_II_tubulin-like"/>
</dbReference>
<evidence type="ECO:0000256" key="5">
    <source>
        <dbReference type="ARBA" id="ARBA00022030"/>
    </source>
</evidence>
<dbReference type="Gene3D" id="3.40.50.1440">
    <property type="entry name" value="Tubulin/FtsZ, GTPase domain"/>
    <property type="match status" value="1"/>
</dbReference>
<dbReference type="GeneID" id="81427506"/>
<proteinExistence type="inferred from homology"/>
<comment type="similarity">
    <text evidence="3">Belongs to the misato family.</text>
</comment>
<dbReference type="OrthoDB" id="271881at2759"/>
<dbReference type="AlphaFoldDB" id="A0A9W9LN07"/>
<reference evidence="9" key="2">
    <citation type="journal article" date="2023" name="IMA Fungus">
        <title>Comparative genomic study of the Penicillium genus elucidates a diverse pangenome and 15 lateral gene transfer events.</title>
        <authorList>
            <person name="Petersen C."/>
            <person name="Sorensen T."/>
            <person name="Nielsen M.R."/>
            <person name="Sondergaard T.E."/>
            <person name="Sorensen J.L."/>
            <person name="Fitzpatrick D.A."/>
            <person name="Frisvad J.C."/>
            <person name="Nielsen K.L."/>
        </authorList>
    </citation>
    <scope>NUCLEOTIDE SEQUENCE</scope>
    <source>
        <strain evidence="9">IBT 26290</strain>
    </source>
</reference>
<name>A0A9W9LN07_9EURO</name>
<dbReference type="InterPro" id="IPR036525">
    <property type="entry name" value="Tubulin/FtsZ_GTPase_sf"/>
</dbReference>
<evidence type="ECO:0000313" key="10">
    <source>
        <dbReference type="Proteomes" id="UP001149163"/>
    </source>
</evidence>